<dbReference type="GO" id="GO:0009767">
    <property type="term" value="P:photosynthetic electron transport chain"/>
    <property type="evidence" value="ECO:0007669"/>
    <property type="project" value="InterPro"/>
</dbReference>
<keyword evidence="9" id="KW-0604">Photosystem II</keyword>
<keyword evidence="12" id="KW-1185">Reference proteome</keyword>
<keyword evidence="7" id="KW-0157">Chromophore</keyword>
<name>A0A9Q0FRZ7_9ROSI</name>
<evidence type="ECO:0000256" key="7">
    <source>
        <dbReference type="ARBA" id="ARBA00022991"/>
    </source>
</evidence>
<reference evidence="11" key="1">
    <citation type="submission" date="2022-02" db="EMBL/GenBank/DDBJ databases">
        <authorList>
            <person name="Henning P.M."/>
            <person name="McCubbin A.G."/>
            <person name="Shore J.S."/>
        </authorList>
    </citation>
    <scope>NUCLEOTIDE SEQUENCE</scope>
    <source>
        <strain evidence="11">F60SS</strain>
        <tissue evidence="11">Leaves</tissue>
    </source>
</reference>
<comment type="caution">
    <text evidence="11">The sequence shown here is derived from an EMBL/GenBank/DDBJ whole genome shotgun (WGS) entry which is preliminary data.</text>
</comment>
<dbReference type="GO" id="GO:0009523">
    <property type="term" value="C:photosystem II"/>
    <property type="evidence" value="ECO:0007669"/>
    <property type="project" value="UniProtKB-KW"/>
</dbReference>
<evidence type="ECO:0000256" key="8">
    <source>
        <dbReference type="ARBA" id="ARBA00023136"/>
    </source>
</evidence>
<dbReference type="SUPFAM" id="SSF161077">
    <property type="entry name" value="Photosystem II antenna protein-like"/>
    <property type="match status" value="1"/>
</dbReference>
<keyword evidence="8 10" id="KW-0472">Membrane</keyword>
<accession>A0A9Q0FRZ7</accession>
<dbReference type="InterPro" id="IPR036001">
    <property type="entry name" value="PS_II_antenna-like_sf"/>
</dbReference>
<evidence type="ECO:0000256" key="3">
    <source>
        <dbReference type="ARBA" id="ARBA00022531"/>
    </source>
</evidence>
<keyword evidence="2" id="KW-0148">Chlorophyll</keyword>
<dbReference type="GO" id="GO:0016168">
    <property type="term" value="F:chlorophyll binding"/>
    <property type="evidence" value="ECO:0007669"/>
    <property type="project" value="UniProtKB-KW"/>
</dbReference>
<keyword evidence="5 10" id="KW-0812">Transmembrane</keyword>
<sequence>MNKLPTSYALAFILTSLEYIFRFLFSREALRIVLEQVSNACMVLWNLAKLFCFEHPSDPYGLTGKIESVNPAWGVEGFDPFVPGGIASHHIAVGTLGNPLLFLNCLKESDQIEQLSTQTLF</sequence>
<evidence type="ECO:0000256" key="6">
    <source>
        <dbReference type="ARBA" id="ARBA00022989"/>
    </source>
</evidence>
<evidence type="ECO:0000256" key="10">
    <source>
        <dbReference type="SAM" id="Phobius"/>
    </source>
</evidence>
<comment type="subcellular location">
    <subcellularLocation>
        <location evidence="1">Membrane</location>
        <topology evidence="1">Multi-pass membrane protein</topology>
    </subcellularLocation>
</comment>
<keyword evidence="6 10" id="KW-1133">Transmembrane helix</keyword>
<dbReference type="AlphaFoldDB" id="A0A9Q0FRZ7"/>
<organism evidence="11 12">
    <name type="scientific">Turnera subulata</name>
    <dbReference type="NCBI Taxonomy" id="218843"/>
    <lineage>
        <taxon>Eukaryota</taxon>
        <taxon>Viridiplantae</taxon>
        <taxon>Streptophyta</taxon>
        <taxon>Embryophyta</taxon>
        <taxon>Tracheophyta</taxon>
        <taxon>Spermatophyta</taxon>
        <taxon>Magnoliopsida</taxon>
        <taxon>eudicotyledons</taxon>
        <taxon>Gunneridae</taxon>
        <taxon>Pentapetalae</taxon>
        <taxon>rosids</taxon>
        <taxon>fabids</taxon>
        <taxon>Malpighiales</taxon>
        <taxon>Passifloraceae</taxon>
        <taxon>Turnera</taxon>
    </lineage>
</organism>
<dbReference type="EMBL" id="JAKUCV010004038">
    <property type="protein sequence ID" value="KAJ4836704.1"/>
    <property type="molecule type" value="Genomic_DNA"/>
</dbReference>
<protein>
    <submittedName>
        <fullName evidence="11">Uncharacterized protein</fullName>
    </submittedName>
</protein>
<evidence type="ECO:0000256" key="5">
    <source>
        <dbReference type="ARBA" id="ARBA00022692"/>
    </source>
</evidence>
<dbReference type="InterPro" id="IPR000932">
    <property type="entry name" value="PS_antenna-like"/>
</dbReference>
<dbReference type="Proteomes" id="UP001141552">
    <property type="component" value="Unassembled WGS sequence"/>
</dbReference>
<keyword evidence="3" id="KW-0602">Photosynthesis</keyword>
<dbReference type="Pfam" id="PF00421">
    <property type="entry name" value="PSII"/>
    <property type="match status" value="1"/>
</dbReference>
<gene>
    <name evidence="11" type="ORF">Tsubulata_047099</name>
</gene>
<feature type="transmembrane region" description="Helical" evidence="10">
    <location>
        <begin position="6"/>
        <end position="25"/>
    </location>
</feature>
<evidence type="ECO:0000256" key="4">
    <source>
        <dbReference type="ARBA" id="ARBA00022640"/>
    </source>
</evidence>
<evidence type="ECO:0000256" key="1">
    <source>
        <dbReference type="ARBA" id="ARBA00004141"/>
    </source>
</evidence>
<evidence type="ECO:0000313" key="12">
    <source>
        <dbReference type="Proteomes" id="UP001141552"/>
    </source>
</evidence>
<evidence type="ECO:0000313" key="11">
    <source>
        <dbReference type="EMBL" id="KAJ4836704.1"/>
    </source>
</evidence>
<evidence type="ECO:0000256" key="2">
    <source>
        <dbReference type="ARBA" id="ARBA00022494"/>
    </source>
</evidence>
<reference evidence="11" key="2">
    <citation type="journal article" date="2023" name="Plants (Basel)">
        <title>Annotation of the Turnera subulata (Passifloraceae) Draft Genome Reveals the S-Locus Evolved after the Divergence of Turneroideae from Passifloroideae in a Stepwise Manner.</title>
        <authorList>
            <person name="Henning P.M."/>
            <person name="Roalson E.H."/>
            <person name="Mir W."/>
            <person name="McCubbin A.G."/>
            <person name="Shore J.S."/>
        </authorList>
    </citation>
    <scope>NUCLEOTIDE SEQUENCE</scope>
    <source>
        <strain evidence="11">F60SS</strain>
    </source>
</reference>
<proteinExistence type="predicted"/>
<dbReference type="OrthoDB" id="375at2759"/>
<evidence type="ECO:0000256" key="9">
    <source>
        <dbReference type="ARBA" id="ARBA00023276"/>
    </source>
</evidence>
<keyword evidence="4" id="KW-0934">Plastid</keyword>